<proteinExistence type="predicted"/>
<feature type="transmembrane region" description="Helical" evidence="2">
    <location>
        <begin position="29"/>
        <end position="50"/>
    </location>
</feature>
<reference evidence="3 4" key="1">
    <citation type="submission" date="2018-10" db="EMBL/GenBank/DDBJ databases">
        <authorList>
            <person name="Li J."/>
        </authorList>
    </citation>
    <scope>NUCLEOTIDE SEQUENCE [LARGE SCALE GENOMIC DNA]</scope>
    <source>
        <strain evidence="3 4">IF 016277</strain>
    </source>
</reference>
<name>A0A3L6ZYS2_9MICO</name>
<evidence type="ECO:0000313" key="3">
    <source>
        <dbReference type="EMBL" id="RLP73186.1"/>
    </source>
</evidence>
<protein>
    <recommendedName>
        <fullName evidence="5">Potassium transporter Trk</fullName>
    </recommendedName>
</protein>
<feature type="compositionally biased region" description="Polar residues" evidence="1">
    <location>
        <begin position="118"/>
        <end position="127"/>
    </location>
</feature>
<gene>
    <name evidence="3" type="ORF">D9V32_14750</name>
</gene>
<sequence>MTESPEPQSDLPREERTRTTVTVRRSPKYVTFIAIGGVVGIVAAMLLTVNFPENDTYSAGQIFGFLALVCVVFGVAIFGILAIILDRIVGRKEHVIDADKLYVHPVEEPENLHEPVAPTTTEGTDQK</sequence>
<dbReference type="OrthoDB" id="5125407at2"/>
<keyword evidence="2" id="KW-0812">Transmembrane</keyword>
<evidence type="ECO:0000256" key="1">
    <source>
        <dbReference type="SAM" id="MobiDB-lite"/>
    </source>
</evidence>
<evidence type="ECO:0000313" key="4">
    <source>
        <dbReference type="Proteomes" id="UP000272503"/>
    </source>
</evidence>
<feature type="region of interest" description="Disordered" evidence="1">
    <location>
        <begin position="1"/>
        <end position="20"/>
    </location>
</feature>
<keyword evidence="2" id="KW-1133">Transmembrane helix</keyword>
<dbReference type="RefSeq" id="WP_121649684.1">
    <property type="nucleotide sequence ID" value="NZ_RCUX01000015.1"/>
</dbReference>
<keyword evidence="2" id="KW-0472">Membrane</keyword>
<feature type="transmembrane region" description="Helical" evidence="2">
    <location>
        <begin position="62"/>
        <end position="85"/>
    </location>
</feature>
<evidence type="ECO:0008006" key="5">
    <source>
        <dbReference type="Google" id="ProtNLM"/>
    </source>
</evidence>
<feature type="region of interest" description="Disordered" evidence="1">
    <location>
        <begin position="107"/>
        <end position="127"/>
    </location>
</feature>
<comment type="caution">
    <text evidence="3">The sequence shown here is derived from an EMBL/GenBank/DDBJ whole genome shotgun (WGS) entry which is preliminary data.</text>
</comment>
<keyword evidence="4" id="KW-1185">Reference proteome</keyword>
<dbReference type="EMBL" id="RCUX01000015">
    <property type="protein sequence ID" value="RLP73186.1"/>
    <property type="molecule type" value="Genomic_DNA"/>
</dbReference>
<dbReference type="Proteomes" id="UP000272503">
    <property type="component" value="Unassembled WGS sequence"/>
</dbReference>
<accession>A0A3L6ZYS2</accession>
<dbReference type="AlphaFoldDB" id="A0A3L6ZYS2"/>
<evidence type="ECO:0000256" key="2">
    <source>
        <dbReference type="SAM" id="Phobius"/>
    </source>
</evidence>
<organism evidence="3 4">
    <name type="scientific">Mycetocola tolaasinivorans</name>
    <dbReference type="NCBI Taxonomy" id="76635"/>
    <lineage>
        <taxon>Bacteria</taxon>
        <taxon>Bacillati</taxon>
        <taxon>Actinomycetota</taxon>
        <taxon>Actinomycetes</taxon>
        <taxon>Micrococcales</taxon>
        <taxon>Microbacteriaceae</taxon>
        <taxon>Mycetocola</taxon>
    </lineage>
</organism>